<accession>A0ABN1LDK4</accession>
<protein>
    <submittedName>
        <fullName evidence="2">Sorbosone dehydrogenase family protein</fullName>
    </submittedName>
</protein>
<dbReference type="InterPro" id="IPR011041">
    <property type="entry name" value="Quinoprot_gluc/sorb_DH_b-prop"/>
</dbReference>
<proteinExistence type="predicted"/>
<dbReference type="RefSeq" id="WP_343856588.1">
    <property type="nucleotide sequence ID" value="NZ_BAAAFD010000002.1"/>
</dbReference>
<dbReference type="SUPFAM" id="SSF50952">
    <property type="entry name" value="Soluble quinoprotein glucose dehydrogenase"/>
    <property type="match status" value="1"/>
</dbReference>
<dbReference type="PANTHER" id="PTHR33546:SF1">
    <property type="entry name" value="LARGE, MULTIFUNCTIONAL SECRETED PROTEIN"/>
    <property type="match status" value="1"/>
</dbReference>
<evidence type="ECO:0000313" key="2">
    <source>
        <dbReference type="EMBL" id="GAA0853725.1"/>
    </source>
</evidence>
<gene>
    <name evidence="2" type="ORF">GCM10009114_07140</name>
</gene>
<dbReference type="PANTHER" id="PTHR33546">
    <property type="entry name" value="LARGE, MULTIFUNCTIONAL SECRETED PROTEIN-RELATED"/>
    <property type="match status" value="1"/>
</dbReference>
<keyword evidence="3" id="KW-1185">Reference proteome</keyword>
<organism evidence="2 3">
    <name type="scientific">Aliiglaciecola litoralis</name>
    <dbReference type="NCBI Taxonomy" id="582857"/>
    <lineage>
        <taxon>Bacteria</taxon>
        <taxon>Pseudomonadati</taxon>
        <taxon>Pseudomonadota</taxon>
        <taxon>Gammaproteobacteria</taxon>
        <taxon>Alteromonadales</taxon>
        <taxon>Alteromonadaceae</taxon>
        <taxon>Aliiglaciecola</taxon>
    </lineage>
</organism>
<sequence length="373" mass="41670">MSTLLKISFVSLSLLISSNIFALPLDKLSLPEGFKIEVYAEGVTNARQMALGKTGIIYVGSRGEGKVHAVVDENQDGSADKVVLIAEGLTMPSGLTYRNGDLYVAEVSKIHKFSNIDQTYASSPKSEIVIDGLPEEKHHGWKNIDFGPDGWLYVPIGAPCNICETIDDGKFNDPRFASILKFDLANDKHEWVAKGVRNSVGFDWHPVTKELWFSDNGRDWMGDDIPPCEINHVSEPGQHFGYPYFHGGDIPDPEFGGDKKPQDYRFPAYNLGAHVAPLGIHFYQGKQFPAEFKHRLFVAEHGSWNRSTKSGYRVMMATIENDKVTDYQPFIEGFLNEQDDAWGRPVAMLTLPDGSLLVSDDFANVIYKVTYKK</sequence>
<dbReference type="InterPro" id="IPR055557">
    <property type="entry name" value="DUF7133"/>
</dbReference>
<dbReference type="Proteomes" id="UP001500359">
    <property type="component" value="Unassembled WGS sequence"/>
</dbReference>
<dbReference type="Pfam" id="PF23500">
    <property type="entry name" value="DUF7133"/>
    <property type="match status" value="1"/>
</dbReference>
<dbReference type="Gene3D" id="2.120.10.30">
    <property type="entry name" value="TolB, C-terminal domain"/>
    <property type="match status" value="1"/>
</dbReference>
<feature type="domain" description="DUF7133" evidence="1">
    <location>
        <begin position="25"/>
        <end position="366"/>
    </location>
</feature>
<evidence type="ECO:0000259" key="1">
    <source>
        <dbReference type="Pfam" id="PF23500"/>
    </source>
</evidence>
<dbReference type="EMBL" id="BAAAFD010000002">
    <property type="protein sequence ID" value="GAA0853725.1"/>
    <property type="molecule type" value="Genomic_DNA"/>
</dbReference>
<dbReference type="InterPro" id="IPR011042">
    <property type="entry name" value="6-blade_b-propeller_TolB-like"/>
</dbReference>
<evidence type="ECO:0000313" key="3">
    <source>
        <dbReference type="Proteomes" id="UP001500359"/>
    </source>
</evidence>
<comment type="caution">
    <text evidence="2">The sequence shown here is derived from an EMBL/GenBank/DDBJ whole genome shotgun (WGS) entry which is preliminary data.</text>
</comment>
<reference evidence="2 3" key="1">
    <citation type="journal article" date="2019" name="Int. J. Syst. Evol. Microbiol.">
        <title>The Global Catalogue of Microorganisms (GCM) 10K type strain sequencing project: providing services to taxonomists for standard genome sequencing and annotation.</title>
        <authorList>
            <consortium name="The Broad Institute Genomics Platform"/>
            <consortium name="The Broad Institute Genome Sequencing Center for Infectious Disease"/>
            <person name="Wu L."/>
            <person name="Ma J."/>
        </authorList>
    </citation>
    <scope>NUCLEOTIDE SEQUENCE [LARGE SCALE GENOMIC DNA]</scope>
    <source>
        <strain evidence="2 3">JCM 15896</strain>
    </source>
</reference>
<name>A0ABN1LDK4_9ALTE</name>